<evidence type="ECO:0000256" key="2">
    <source>
        <dbReference type="ARBA" id="ARBA00022630"/>
    </source>
</evidence>
<keyword evidence="3" id="KW-0274">FAD</keyword>
<dbReference type="PANTHER" id="PTHR43004:SF19">
    <property type="entry name" value="BINDING MONOOXYGENASE, PUTATIVE (JCVI)-RELATED"/>
    <property type="match status" value="1"/>
</dbReference>
<gene>
    <name evidence="5" type="primary">pcpB</name>
    <name evidence="5" type="ORF">Pla110_10900</name>
</gene>
<dbReference type="GO" id="GO:0071949">
    <property type="term" value="F:FAD binding"/>
    <property type="evidence" value="ECO:0007669"/>
    <property type="project" value="InterPro"/>
</dbReference>
<protein>
    <submittedName>
        <fullName evidence="5">Pentachlorophenol 4-monooxygenase</fullName>
        <ecNumber evidence="5">1.14.13.50</ecNumber>
    </submittedName>
</protein>
<name>A0A518CJH9_9PLAN</name>
<keyword evidence="2" id="KW-0285">Flavoprotein</keyword>
<dbReference type="Pfam" id="PF01494">
    <property type="entry name" value="FAD_binding_3"/>
    <property type="match status" value="2"/>
</dbReference>
<evidence type="ECO:0000259" key="4">
    <source>
        <dbReference type="Pfam" id="PF01494"/>
    </source>
</evidence>
<dbReference type="KEGG" id="plon:Pla110_10900"/>
<proteinExistence type="predicted"/>
<evidence type="ECO:0000256" key="1">
    <source>
        <dbReference type="ARBA" id="ARBA00001974"/>
    </source>
</evidence>
<dbReference type="EC" id="1.14.13.50" evidence="5"/>
<keyword evidence="5" id="KW-0503">Monooxygenase</keyword>
<dbReference type="OrthoDB" id="9766816at2"/>
<feature type="domain" description="FAD-binding" evidence="4">
    <location>
        <begin position="233"/>
        <end position="288"/>
    </location>
</feature>
<comment type="cofactor">
    <cofactor evidence="1">
        <name>FAD</name>
        <dbReference type="ChEBI" id="CHEBI:57692"/>
    </cofactor>
</comment>
<dbReference type="PRINTS" id="PR00420">
    <property type="entry name" value="RNGMNOXGNASE"/>
</dbReference>
<dbReference type="Gene3D" id="3.30.70.2450">
    <property type="match status" value="1"/>
</dbReference>
<evidence type="ECO:0000256" key="3">
    <source>
        <dbReference type="ARBA" id="ARBA00022827"/>
    </source>
</evidence>
<dbReference type="GO" id="GO:0018677">
    <property type="term" value="F:pentachlorophenol monooxygenase activity"/>
    <property type="evidence" value="ECO:0007669"/>
    <property type="project" value="UniProtKB-EC"/>
</dbReference>
<evidence type="ECO:0000313" key="6">
    <source>
        <dbReference type="Proteomes" id="UP000317178"/>
    </source>
</evidence>
<reference evidence="5 6" key="1">
    <citation type="submission" date="2019-02" db="EMBL/GenBank/DDBJ databases">
        <title>Deep-cultivation of Planctomycetes and their phenomic and genomic characterization uncovers novel biology.</title>
        <authorList>
            <person name="Wiegand S."/>
            <person name="Jogler M."/>
            <person name="Boedeker C."/>
            <person name="Pinto D."/>
            <person name="Vollmers J."/>
            <person name="Rivas-Marin E."/>
            <person name="Kohn T."/>
            <person name="Peeters S.H."/>
            <person name="Heuer A."/>
            <person name="Rast P."/>
            <person name="Oberbeckmann S."/>
            <person name="Bunk B."/>
            <person name="Jeske O."/>
            <person name="Meyerdierks A."/>
            <person name="Storesund J.E."/>
            <person name="Kallscheuer N."/>
            <person name="Luecker S."/>
            <person name="Lage O.M."/>
            <person name="Pohl T."/>
            <person name="Merkel B.J."/>
            <person name="Hornburger P."/>
            <person name="Mueller R.-W."/>
            <person name="Bruemmer F."/>
            <person name="Labrenz M."/>
            <person name="Spormann A.M."/>
            <person name="Op den Camp H."/>
            <person name="Overmann J."/>
            <person name="Amann R."/>
            <person name="Jetten M.S.M."/>
            <person name="Mascher T."/>
            <person name="Medema M.H."/>
            <person name="Devos D.P."/>
            <person name="Kaster A.-K."/>
            <person name="Ovreas L."/>
            <person name="Rohde M."/>
            <person name="Galperin M.Y."/>
            <person name="Jogler C."/>
        </authorList>
    </citation>
    <scope>NUCLEOTIDE SEQUENCE [LARGE SCALE GENOMIC DNA]</scope>
    <source>
        <strain evidence="5 6">Pla110</strain>
    </source>
</reference>
<dbReference type="PANTHER" id="PTHR43004">
    <property type="entry name" value="TRK SYSTEM POTASSIUM UPTAKE PROTEIN"/>
    <property type="match status" value="1"/>
</dbReference>
<dbReference type="RefSeq" id="WP_144993945.1">
    <property type="nucleotide sequence ID" value="NZ_CP036281.1"/>
</dbReference>
<accession>A0A518CJH9</accession>
<dbReference type="Proteomes" id="UP000317178">
    <property type="component" value="Chromosome"/>
</dbReference>
<keyword evidence="6" id="KW-1185">Reference proteome</keyword>
<evidence type="ECO:0000313" key="5">
    <source>
        <dbReference type="EMBL" id="QDU79382.1"/>
    </source>
</evidence>
<dbReference type="Gene3D" id="3.50.50.60">
    <property type="entry name" value="FAD/NAD(P)-binding domain"/>
    <property type="match status" value="1"/>
</dbReference>
<sequence>MHILITGAGPTGLTAAVELSRLGFQTTVIDQSENPSLLSRAVGILPKSLYILKPSGVTDLLLTEGIKIREGRFFLGTEQPLSISLQGGHPEYDFLLALAQDRTEALLRQVYEQHGGVVHYGSKLTGLRQTENQVFAQINDGEEQAFDYLIGADGVHSTVRKSLDIGYDGFQLPETWSIADVDAINWPHAENICLMTLSAGRIVVVVPLAENRYRVVSNTPAALETLPVPMEVQKVRRTDDFHISIRQVHEYQRSRVFLAGDAAHCHSPAGGRGMNLGIADAADLAQRFQTGTLDGYQKSRSPEGAHTIKLSERLRKTMTSSNPFVKGLRWSVLKTISKSSYLQRKLARIILTG</sequence>
<dbReference type="InterPro" id="IPR002938">
    <property type="entry name" value="FAD-bd"/>
</dbReference>
<dbReference type="SUPFAM" id="SSF51905">
    <property type="entry name" value="FAD/NAD(P)-binding domain"/>
    <property type="match status" value="1"/>
</dbReference>
<keyword evidence="5" id="KW-0560">Oxidoreductase</keyword>
<dbReference type="InterPro" id="IPR050641">
    <property type="entry name" value="RIFMO-like"/>
</dbReference>
<dbReference type="EMBL" id="CP036281">
    <property type="protein sequence ID" value="QDU79382.1"/>
    <property type="molecule type" value="Genomic_DNA"/>
</dbReference>
<dbReference type="InterPro" id="IPR036188">
    <property type="entry name" value="FAD/NAD-bd_sf"/>
</dbReference>
<dbReference type="AlphaFoldDB" id="A0A518CJH9"/>
<organism evidence="5 6">
    <name type="scientific">Polystyrenella longa</name>
    <dbReference type="NCBI Taxonomy" id="2528007"/>
    <lineage>
        <taxon>Bacteria</taxon>
        <taxon>Pseudomonadati</taxon>
        <taxon>Planctomycetota</taxon>
        <taxon>Planctomycetia</taxon>
        <taxon>Planctomycetales</taxon>
        <taxon>Planctomycetaceae</taxon>
        <taxon>Polystyrenella</taxon>
    </lineage>
</organism>
<feature type="domain" description="FAD-binding" evidence="4">
    <location>
        <begin position="2"/>
        <end position="216"/>
    </location>
</feature>